<evidence type="ECO:0000256" key="6">
    <source>
        <dbReference type="ARBA" id="ARBA00022679"/>
    </source>
</evidence>
<evidence type="ECO:0000313" key="17">
    <source>
        <dbReference type="EMBL" id="NOU79879.1"/>
    </source>
</evidence>
<dbReference type="Gene3D" id="3.30.565.10">
    <property type="entry name" value="Histidine kinase-like ATPase, C-terminal domain"/>
    <property type="match status" value="1"/>
</dbReference>
<dbReference type="CDD" id="cd06225">
    <property type="entry name" value="HAMP"/>
    <property type="match status" value="1"/>
</dbReference>
<evidence type="ECO:0000259" key="15">
    <source>
        <dbReference type="PROSITE" id="PS50109"/>
    </source>
</evidence>
<dbReference type="SUPFAM" id="SSF158472">
    <property type="entry name" value="HAMP domain-like"/>
    <property type="match status" value="1"/>
</dbReference>
<keyword evidence="4" id="KW-1003">Cell membrane</keyword>
<dbReference type="SMART" id="SM00387">
    <property type="entry name" value="HATPase_c"/>
    <property type="match status" value="1"/>
</dbReference>
<reference evidence="17 18" key="1">
    <citation type="submission" date="2019-10" db="EMBL/GenBank/DDBJ databases">
        <title>Description of Paenibacillus terricola sp. nov.</title>
        <authorList>
            <person name="Carlier A."/>
            <person name="Qi S."/>
        </authorList>
    </citation>
    <scope>NUCLEOTIDE SEQUENCE [LARGE SCALE GENOMIC DNA]</scope>
    <source>
        <strain evidence="17 18">LMG 31459</strain>
    </source>
</reference>
<dbReference type="EC" id="2.7.13.3" evidence="3"/>
<accession>A0ABX1YJL2</accession>
<keyword evidence="6" id="KW-0808">Transferase</keyword>
<evidence type="ECO:0000259" key="16">
    <source>
        <dbReference type="PROSITE" id="PS50885"/>
    </source>
</evidence>
<evidence type="ECO:0000256" key="1">
    <source>
        <dbReference type="ARBA" id="ARBA00000085"/>
    </source>
</evidence>
<evidence type="ECO:0000256" key="8">
    <source>
        <dbReference type="ARBA" id="ARBA00022741"/>
    </source>
</evidence>
<evidence type="ECO:0000256" key="2">
    <source>
        <dbReference type="ARBA" id="ARBA00004651"/>
    </source>
</evidence>
<dbReference type="EMBL" id="WHOB01000037">
    <property type="protein sequence ID" value="NOU79879.1"/>
    <property type="molecule type" value="Genomic_DNA"/>
</dbReference>
<dbReference type="InterPro" id="IPR036097">
    <property type="entry name" value="HisK_dim/P_sf"/>
</dbReference>
<name>A0ABX1YJL2_9BACL</name>
<dbReference type="InterPro" id="IPR050428">
    <property type="entry name" value="TCS_sensor_his_kinase"/>
</dbReference>
<comment type="subcellular location">
    <subcellularLocation>
        <location evidence="2">Cell membrane</location>
        <topology evidence="2">Multi-pass membrane protein</topology>
    </subcellularLocation>
</comment>
<keyword evidence="5" id="KW-0597">Phosphoprotein</keyword>
<feature type="transmembrane region" description="Helical" evidence="14">
    <location>
        <begin position="158"/>
        <end position="177"/>
    </location>
</feature>
<comment type="caution">
    <text evidence="17">The sequence shown here is derived from an EMBL/GenBank/DDBJ whole genome shotgun (WGS) entry which is preliminary data.</text>
</comment>
<evidence type="ECO:0000256" key="3">
    <source>
        <dbReference type="ARBA" id="ARBA00012438"/>
    </source>
</evidence>
<dbReference type="CDD" id="cd00082">
    <property type="entry name" value="HisKA"/>
    <property type="match status" value="1"/>
</dbReference>
<dbReference type="RefSeq" id="WP_171717672.1">
    <property type="nucleotide sequence ID" value="NZ_WHOB01000037.1"/>
</dbReference>
<protein>
    <recommendedName>
        <fullName evidence="3">histidine kinase</fullName>
        <ecNumber evidence="3">2.7.13.3</ecNumber>
    </recommendedName>
</protein>
<comment type="catalytic activity">
    <reaction evidence="1">
        <text>ATP + protein L-histidine = ADP + protein N-phospho-L-histidine.</text>
        <dbReference type="EC" id="2.7.13.3"/>
    </reaction>
</comment>
<dbReference type="Pfam" id="PF00672">
    <property type="entry name" value="HAMP"/>
    <property type="match status" value="1"/>
</dbReference>
<sequence length="461" mass="49702">MKPWTFSRKVSASIALTALAVTAVVSGFVYITFKHWTDSQETRLLDAKLRQFELRVGEVEFLPSLLQPGLGKGSGAAAFLKPDFSVFAPELDKGQVLQMLDARGRVLAEAGEGEPAPGSDVYSAEKELSLPVYGLVRLQLTDSGQSRSATAEKEVGRLLLLGLLLAAGMAVLAGGIVSRSALKPIRSMIGEVRSIGTNSLSRRLHVPAAQDELQQLGETFNGFLHKLEVSFDQQRRFIADASHELKTPLAIIEGHTHMIQRWGRQSPEVLNESLAFMMDETRRMKELISQLLLLAEAEAEALAPEGGDEEACNLNSVLNELLPQTVHVNPGVQLDYDGGPGEQALPIRMPGSACYQVLRNIVENALKYTTEGGAVRIGHSRSDDGKVIVTVADTGIGISAEQLPHIFERFYRTEASRNRSQGGSGLGLAIAKAIMERYGGSIAIDSTPGQGTTVTLTFIGS</sequence>
<evidence type="ECO:0000256" key="10">
    <source>
        <dbReference type="ARBA" id="ARBA00022840"/>
    </source>
</evidence>
<dbReference type="PRINTS" id="PR00344">
    <property type="entry name" value="BCTRLSENSOR"/>
</dbReference>
<dbReference type="PANTHER" id="PTHR45436:SF5">
    <property type="entry name" value="SENSOR HISTIDINE KINASE TRCS"/>
    <property type="match status" value="1"/>
</dbReference>
<dbReference type="InterPro" id="IPR004358">
    <property type="entry name" value="Sig_transdc_His_kin-like_C"/>
</dbReference>
<dbReference type="CDD" id="cd00075">
    <property type="entry name" value="HATPase"/>
    <property type="match status" value="1"/>
</dbReference>
<dbReference type="InterPro" id="IPR036890">
    <property type="entry name" value="HATPase_C_sf"/>
</dbReference>
<gene>
    <name evidence="17" type="ORF">GC101_13445</name>
</gene>
<dbReference type="SMART" id="SM00304">
    <property type="entry name" value="HAMP"/>
    <property type="match status" value="1"/>
</dbReference>
<keyword evidence="8" id="KW-0547">Nucleotide-binding</keyword>
<evidence type="ECO:0000256" key="9">
    <source>
        <dbReference type="ARBA" id="ARBA00022777"/>
    </source>
</evidence>
<feature type="domain" description="Histidine kinase" evidence="15">
    <location>
        <begin position="240"/>
        <end position="461"/>
    </location>
</feature>
<dbReference type="PROSITE" id="PS50109">
    <property type="entry name" value="HIS_KIN"/>
    <property type="match status" value="1"/>
</dbReference>
<dbReference type="InterPro" id="IPR003661">
    <property type="entry name" value="HisK_dim/P_dom"/>
</dbReference>
<dbReference type="PROSITE" id="PS50885">
    <property type="entry name" value="HAMP"/>
    <property type="match status" value="1"/>
</dbReference>
<dbReference type="SUPFAM" id="SSF55874">
    <property type="entry name" value="ATPase domain of HSP90 chaperone/DNA topoisomerase II/histidine kinase"/>
    <property type="match status" value="1"/>
</dbReference>
<evidence type="ECO:0000256" key="11">
    <source>
        <dbReference type="ARBA" id="ARBA00022989"/>
    </source>
</evidence>
<dbReference type="Pfam" id="PF02518">
    <property type="entry name" value="HATPase_c"/>
    <property type="match status" value="1"/>
</dbReference>
<evidence type="ECO:0000313" key="18">
    <source>
        <dbReference type="Proteomes" id="UP000596857"/>
    </source>
</evidence>
<feature type="domain" description="HAMP" evidence="16">
    <location>
        <begin position="179"/>
        <end position="232"/>
    </location>
</feature>
<dbReference type="InterPro" id="IPR003660">
    <property type="entry name" value="HAMP_dom"/>
</dbReference>
<evidence type="ECO:0000256" key="7">
    <source>
        <dbReference type="ARBA" id="ARBA00022692"/>
    </source>
</evidence>
<dbReference type="Pfam" id="PF00512">
    <property type="entry name" value="HisKA"/>
    <property type="match status" value="1"/>
</dbReference>
<dbReference type="InterPro" id="IPR005467">
    <property type="entry name" value="His_kinase_dom"/>
</dbReference>
<dbReference type="InterPro" id="IPR003594">
    <property type="entry name" value="HATPase_dom"/>
</dbReference>
<keyword evidence="10" id="KW-0067">ATP-binding</keyword>
<evidence type="ECO:0000256" key="4">
    <source>
        <dbReference type="ARBA" id="ARBA00022475"/>
    </source>
</evidence>
<keyword evidence="11 14" id="KW-1133">Transmembrane helix</keyword>
<dbReference type="PANTHER" id="PTHR45436">
    <property type="entry name" value="SENSOR HISTIDINE KINASE YKOH"/>
    <property type="match status" value="1"/>
</dbReference>
<organism evidence="17 18">
    <name type="scientific">Paenibacillus phytohabitans</name>
    <dbReference type="NCBI Taxonomy" id="2654978"/>
    <lineage>
        <taxon>Bacteria</taxon>
        <taxon>Bacillati</taxon>
        <taxon>Bacillota</taxon>
        <taxon>Bacilli</taxon>
        <taxon>Bacillales</taxon>
        <taxon>Paenibacillaceae</taxon>
        <taxon>Paenibacillus</taxon>
    </lineage>
</organism>
<feature type="transmembrane region" description="Helical" evidence="14">
    <location>
        <begin position="12"/>
        <end position="33"/>
    </location>
</feature>
<dbReference type="Gene3D" id="1.10.287.130">
    <property type="match status" value="1"/>
</dbReference>
<keyword evidence="9" id="KW-0418">Kinase</keyword>
<keyword evidence="7 14" id="KW-0812">Transmembrane</keyword>
<keyword evidence="18" id="KW-1185">Reference proteome</keyword>
<keyword evidence="12" id="KW-0902">Two-component regulatory system</keyword>
<dbReference type="SUPFAM" id="SSF47384">
    <property type="entry name" value="Homodimeric domain of signal transducing histidine kinase"/>
    <property type="match status" value="1"/>
</dbReference>
<dbReference type="SMART" id="SM00388">
    <property type="entry name" value="HisKA"/>
    <property type="match status" value="1"/>
</dbReference>
<evidence type="ECO:0000256" key="5">
    <source>
        <dbReference type="ARBA" id="ARBA00022553"/>
    </source>
</evidence>
<proteinExistence type="predicted"/>
<evidence type="ECO:0000256" key="14">
    <source>
        <dbReference type="SAM" id="Phobius"/>
    </source>
</evidence>
<keyword evidence="13 14" id="KW-0472">Membrane</keyword>
<evidence type="ECO:0000256" key="13">
    <source>
        <dbReference type="ARBA" id="ARBA00023136"/>
    </source>
</evidence>
<evidence type="ECO:0000256" key="12">
    <source>
        <dbReference type="ARBA" id="ARBA00023012"/>
    </source>
</evidence>
<dbReference type="Proteomes" id="UP000596857">
    <property type="component" value="Unassembled WGS sequence"/>
</dbReference>
<dbReference type="Gene3D" id="6.10.340.10">
    <property type="match status" value="1"/>
</dbReference>